<dbReference type="Gene3D" id="1.20.1110.10">
    <property type="entry name" value="Calcium-transporting ATPase, transmembrane domain"/>
    <property type="match status" value="1"/>
</dbReference>
<dbReference type="Pfam" id="PF00122">
    <property type="entry name" value="E1-E2_ATPase"/>
    <property type="match status" value="1"/>
</dbReference>
<feature type="transmembrane region" description="Helical" evidence="11">
    <location>
        <begin position="836"/>
        <end position="854"/>
    </location>
</feature>
<evidence type="ECO:0000256" key="4">
    <source>
        <dbReference type="ARBA" id="ARBA00022692"/>
    </source>
</evidence>
<evidence type="ECO:0000256" key="11">
    <source>
        <dbReference type="SAM" id="Phobius"/>
    </source>
</evidence>
<dbReference type="PRINTS" id="PR00119">
    <property type="entry name" value="CATATPASE"/>
</dbReference>
<evidence type="ECO:0000256" key="2">
    <source>
        <dbReference type="ARBA" id="ARBA00005675"/>
    </source>
</evidence>
<dbReference type="InterPro" id="IPR059000">
    <property type="entry name" value="ATPase_P-type_domA"/>
</dbReference>
<comment type="caution">
    <text evidence="13">The sequence shown here is derived from an EMBL/GenBank/DDBJ whole genome shotgun (WGS) entry which is preliminary data.</text>
</comment>
<dbReference type="InterPro" id="IPR006068">
    <property type="entry name" value="ATPase_P-typ_cation-transptr_C"/>
</dbReference>
<dbReference type="AlphaFoldDB" id="A0A4R6UZQ4"/>
<comment type="subcellular location">
    <subcellularLocation>
        <location evidence="1">Cell membrane</location>
        <topology evidence="1">Multi-pass membrane protein</topology>
    </subcellularLocation>
</comment>
<gene>
    <name evidence="13" type="ORF">EV190_105218</name>
</gene>
<dbReference type="InterPro" id="IPR008250">
    <property type="entry name" value="ATPase_P-typ_transduc_dom_A_sf"/>
</dbReference>
<keyword evidence="5" id="KW-0547">Nucleotide-binding</keyword>
<sequence length="866" mass="87145">MAHDAGADPGAGPPESARTGLTGAEAAERLRRDGPNALPPPRWPVPFTLLAGEFTRLFALLLWGAALLVLVGGLPRVAAVIAVVVVANGLLAFVLEYRAARAARHPRGVPPAAAAVVRDGRRAFVDAAELVVGDVVLLAAGDRVAADVRLASAHSLVLDESPPNGRSTTARLSDGATAHAGAYVVEGEAEGVVTATGARTRLGRTAARPREARRPAGPLTLDLRDLSALVAVAAAGVGVLFAVVATALGASAADSLLIGVGAAVALVPQGLLPAVTLSLTWTARRMARHGAPVRRPEAVERIGSVSFVCTGTTGPLTRGEMSVIEVWTPAGTVRVEGAVDSPGGGLAGGAPALAAVRAVAETAVLGSGAAFRSADHRWHPRGDPTEAALLALAARAGVDRSAPPVPRRHPFDPRRRRASAVAGGAVHVAGAPEAVLPLCGNSSAAAPALSGMTARGLRVLAVARRDAAPSSAPPDGADDAERDLTLLGLAALADPPRAGASAAVARFRRAGVRTALVTGDHPGTALAVAREAGLAADPPLVVTGAELPDDLRDLGELLDRDGVVVARATPEDRLRVTVALQHRGHVVATVCGGAHDGPALRRADIGVALGASGTDAAREAADLVLLDDHLQELVSAVELGRAALGNVRRLLTHHLVAGTAELAPFLVWALTGGAVPLALGVLQILALDLGTGLLTALALGAEPPDRRAMRGRTPAGATLIDRRLVARSLGVLGPLAAAVTVFAFVIALLTGGWTWGAVPGPALLAAASGAAFATVALGQAATALACRSETDPFDTVPWAGDPLLPAALGAGLLALPVFLLLPPLPGHLGGTAPPAISWPAILCVVPALLAADTIHKVVRHPPTAGA</sequence>
<dbReference type="PANTHER" id="PTHR43294">
    <property type="entry name" value="SODIUM/POTASSIUM-TRANSPORTING ATPASE SUBUNIT ALPHA"/>
    <property type="match status" value="1"/>
</dbReference>
<accession>A0A4R6UZQ4</accession>
<dbReference type="Gene3D" id="3.40.50.1000">
    <property type="entry name" value="HAD superfamily/HAD-like"/>
    <property type="match status" value="1"/>
</dbReference>
<keyword evidence="3" id="KW-1003">Cell membrane</keyword>
<evidence type="ECO:0000313" key="13">
    <source>
        <dbReference type="EMBL" id="TDQ53096.1"/>
    </source>
</evidence>
<feature type="transmembrane region" description="Helical" evidence="11">
    <location>
        <begin position="803"/>
        <end position="824"/>
    </location>
</feature>
<evidence type="ECO:0000256" key="3">
    <source>
        <dbReference type="ARBA" id="ARBA00022475"/>
    </source>
</evidence>
<dbReference type="InterPro" id="IPR001757">
    <property type="entry name" value="P_typ_ATPase"/>
</dbReference>
<evidence type="ECO:0000256" key="10">
    <source>
        <dbReference type="SAM" id="MobiDB-lite"/>
    </source>
</evidence>
<feature type="region of interest" description="Disordered" evidence="10">
    <location>
        <begin position="1"/>
        <end position="20"/>
    </location>
</feature>
<dbReference type="SUPFAM" id="SSF81653">
    <property type="entry name" value="Calcium ATPase, transduction domain A"/>
    <property type="match status" value="1"/>
</dbReference>
<evidence type="ECO:0000256" key="5">
    <source>
        <dbReference type="ARBA" id="ARBA00022741"/>
    </source>
</evidence>
<name>A0A4R6UZQ4_9ACTN</name>
<dbReference type="SUPFAM" id="SSF56784">
    <property type="entry name" value="HAD-like"/>
    <property type="match status" value="1"/>
</dbReference>
<dbReference type="GO" id="GO:0005886">
    <property type="term" value="C:plasma membrane"/>
    <property type="evidence" value="ECO:0007669"/>
    <property type="project" value="UniProtKB-SubCell"/>
</dbReference>
<dbReference type="OrthoDB" id="9814270at2"/>
<dbReference type="InterPro" id="IPR023299">
    <property type="entry name" value="ATPase_P-typ_cyto_dom_N"/>
</dbReference>
<dbReference type="SUPFAM" id="SSF81665">
    <property type="entry name" value="Calcium ATPase, transmembrane domain M"/>
    <property type="match status" value="1"/>
</dbReference>
<feature type="transmembrane region" description="Helical" evidence="11">
    <location>
        <begin position="729"/>
        <end position="750"/>
    </location>
</feature>
<dbReference type="GO" id="GO:0005524">
    <property type="term" value="F:ATP binding"/>
    <property type="evidence" value="ECO:0007669"/>
    <property type="project" value="UniProtKB-KW"/>
</dbReference>
<evidence type="ECO:0000256" key="1">
    <source>
        <dbReference type="ARBA" id="ARBA00004651"/>
    </source>
</evidence>
<evidence type="ECO:0000256" key="8">
    <source>
        <dbReference type="ARBA" id="ARBA00023136"/>
    </source>
</evidence>
<dbReference type="Gene3D" id="3.40.1110.10">
    <property type="entry name" value="Calcium-transporting ATPase, cytoplasmic domain N"/>
    <property type="match status" value="1"/>
</dbReference>
<dbReference type="SMART" id="SM00831">
    <property type="entry name" value="Cation_ATPase_N"/>
    <property type="match status" value="1"/>
</dbReference>
<feature type="transmembrane region" description="Helical" evidence="11">
    <location>
        <begin position="677"/>
        <end position="700"/>
    </location>
</feature>
<feature type="transmembrane region" description="Helical" evidence="11">
    <location>
        <begin position="228"/>
        <end position="250"/>
    </location>
</feature>
<dbReference type="Pfam" id="PF13246">
    <property type="entry name" value="Cation_ATPase"/>
    <property type="match status" value="1"/>
</dbReference>
<feature type="domain" description="Cation-transporting P-type ATPase N-terminal" evidence="12">
    <location>
        <begin position="8"/>
        <end position="74"/>
    </location>
</feature>
<dbReference type="InterPro" id="IPR050510">
    <property type="entry name" value="Cation_transp_ATPase_P-type"/>
</dbReference>
<dbReference type="InterPro" id="IPR036412">
    <property type="entry name" value="HAD-like_sf"/>
</dbReference>
<keyword evidence="8 11" id="KW-0472">Membrane</keyword>
<keyword evidence="14" id="KW-1185">Reference proteome</keyword>
<dbReference type="RefSeq" id="WP_133741192.1">
    <property type="nucleotide sequence ID" value="NZ_SNYN01000005.1"/>
</dbReference>
<reference evidence="13 14" key="1">
    <citation type="submission" date="2019-03" db="EMBL/GenBank/DDBJ databases">
        <title>Genomic Encyclopedia of Type Strains, Phase IV (KMG-IV): sequencing the most valuable type-strain genomes for metagenomic binning, comparative biology and taxonomic classification.</title>
        <authorList>
            <person name="Goeker M."/>
        </authorList>
    </citation>
    <scope>NUCLEOTIDE SEQUENCE [LARGE SCALE GENOMIC DNA]</scope>
    <source>
        <strain evidence="13 14">DSM 46770</strain>
    </source>
</reference>
<dbReference type="NCBIfam" id="TIGR01494">
    <property type="entry name" value="ATPase_P-type"/>
    <property type="match status" value="1"/>
</dbReference>
<evidence type="ECO:0000259" key="12">
    <source>
        <dbReference type="SMART" id="SM00831"/>
    </source>
</evidence>
<comment type="similarity">
    <text evidence="2">Belongs to the cation transport ATPase (P-type) (TC 3.A.3) family. Type IIA subfamily.</text>
</comment>
<dbReference type="Gene3D" id="2.70.150.10">
    <property type="entry name" value="Calcium-transporting ATPase, cytoplasmic transduction domain A"/>
    <property type="match status" value="1"/>
</dbReference>
<dbReference type="PANTHER" id="PTHR43294:SF21">
    <property type="entry name" value="CATION TRANSPORTING ATPASE"/>
    <property type="match status" value="1"/>
</dbReference>
<feature type="transmembrane region" description="Helical" evidence="11">
    <location>
        <begin position="256"/>
        <end position="279"/>
    </location>
</feature>
<dbReference type="GO" id="GO:0016887">
    <property type="term" value="F:ATP hydrolysis activity"/>
    <property type="evidence" value="ECO:0007669"/>
    <property type="project" value="InterPro"/>
</dbReference>
<proteinExistence type="inferred from homology"/>
<feature type="transmembrane region" description="Helical" evidence="11">
    <location>
        <begin position="650"/>
        <end position="671"/>
    </location>
</feature>
<organism evidence="13 14">
    <name type="scientific">Actinorugispora endophytica</name>
    <dbReference type="NCBI Taxonomy" id="1605990"/>
    <lineage>
        <taxon>Bacteria</taxon>
        <taxon>Bacillati</taxon>
        <taxon>Actinomycetota</taxon>
        <taxon>Actinomycetes</taxon>
        <taxon>Streptosporangiales</taxon>
        <taxon>Nocardiopsidaceae</taxon>
        <taxon>Actinorugispora</taxon>
    </lineage>
</organism>
<dbReference type="PRINTS" id="PR00121">
    <property type="entry name" value="NAKATPASE"/>
</dbReference>
<dbReference type="InterPro" id="IPR023298">
    <property type="entry name" value="ATPase_P-typ_TM_dom_sf"/>
</dbReference>
<dbReference type="InterPro" id="IPR023214">
    <property type="entry name" value="HAD_sf"/>
</dbReference>
<keyword evidence="4 11" id="KW-0812">Transmembrane</keyword>
<dbReference type="Proteomes" id="UP000295281">
    <property type="component" value="Unassembled WGS sequence"/>
</dbReference>
<dbReference type="Pfam" id="PF00689">
    <property type="entry name" value="Cation_ATPase_C"/>
    <property type="match status" value="1"/>
</dbReference>
<evidence type="ECO:0000313" key="14">
    <source>
        <dbReference type="Proteomes" id="UP000295281"/>
    </source>
</evidence>
<evidence type="ECO:0000256" key="7">
    <source>
        <dbReference type="ARBA" id="ARBA00022989"/>
    </source>
</evidence>
<feature type="transmembrane region" description="Helical" evidence="11">
    <location>
        <begin position="762"/>
        <end position="782"/>
    </location>
</feature>
<evidence type="ECO:0000256" key="6">
    <source>
        <dbReference type="ARBA" id="ARBA00022840"/>
    </source>
</evidence>
<feature type="transmembrane region" description="Helical" evidence="11">
    <location>
        <begin position="77"/>
        <end position="97"/>
    </location>
</feature>
<keyword evidence="6" id="KW-0067">ATP-binding</keyword>
<dbReference type="EMBL" id="SNYN01000005">
    <property type="protein sequence ID" value="TDQ53096.1"/>
    <property type="molecule type" value="Genomic_DNA"/>
</dbReference>
<dbReference type="Pfam" id="PF00690">
    <property type="entry name" value="Cation_ATPase_N"/>
    <property type="match status" value="1"/>
</dbReference>
<dbReference type="InterPro" id="IPR004014">
    <property type="entry name" value="ATPase_P-typ_cation-transptr_N"/>
</dbReference>
<comment type="catalytic activity">
    <reaction evidence="9">
        <text>ATP + H2O = ADP + phosphate + H(+)</text>
        <dbReference type="Rhea" id="RHEA:13065"/>
        <dbReference type="ChEBI" id="CHEBI:15377"/>
        <dbReference type="ChEBI" id="CHEBI:15378"/>
        <dbReference type="ChEBI" id="CHEBI:30616"/>
        <dbReference type="ChEBI" id="CHEBI:43474"/>
        <dbReference type="ChEBI" id="CHEBI:456216"/>
    </reaction>
</comment>
<feature type="transmembrane region" description="Helical" evidence="11">
    <location>
        <begin position="54"/>
        <end position="71"/>
    </location>
</feature>
<keyword evidence="7 11" id="KW-1133">Transmembrane helix</keyword>
<dbReference type="SUPFAM" id="SSF81660">
    <property type="entry name" value="Metal cation-transporting ATPase, ATP-binding domain N"/>
    <property type="match status" value="1"/>
</dbReference>
<protein>
    <submittedName>
        <fullName evidence="13">P-type E1-E2 ATPase</fullName>
    </submittedName>
</protein>
<evidence type="ECO:0000256" key="9">
    <source>
        <dbReference type="ARBA" id="ARBA00049360"/>
    </source>
</evidence>